<evidence type="ECO:0000313" key="3">
    <source>
        <dbReference type="Proteomes" id="UP000317421"/>
    </source>
</evidence>
<sequence length="766" mass="82701">MRRTSLTTQRSEPTRRRDPLGAWLAGVSRAALVGAALCWVAPAARAVDLVYDLPQDIGAIASDHPTLDSVLVDKREGAPLEGNEPHALEPISQISEFEPELAEPMEENYPPTAATPAQGAATQWATDDRIAARAAEPAPAIQEAKPRDGAKKPAASKFHGVTPGLTSRADLLSAWGQPLRVAVAKGETDGGEVLTYELPPFEQVEALVEQDLVAVVRVTLDEPTTVSQMVERLQLAAIDPVDLVDPTTAELLAVAFPEKGLTMLTRPSARSKSDVVTHLVLESIDARTFVLRSEQRDPHEMKAKLADLQLALGAEPQNAQAHWRMARQHLAAGQAAAAQNAAAKAVEIAPTDPAYRLTLAEALLATAEYDRAVLETRQVLDDEASPEIVRAGALGLMGRLAAMGDKTIASKTIDFHNSAIVVADQLATSEDDYERRLAKDLLVSSHLAVAQEIARGDYKDKATTVAEWVGRASAFAEGRIESDGGGLELRLQVAREALAALAGMRPTKDPGPWLNEAKETADALLAECDDPLMRARVHWDLGEAYQHAVRIEHLRGDANQALAYGSLAINELSEGAAPRTTSPSAEQIVGQLYFYLGAVNAVHKQDHAEAVGWYDKGREILTAERTPSEFVVPRRDGEELVSMGVSYWTQDQRDLAIELTESGSRLMERAVSAGVLDSEDLAVPYGNLATMYKKLDNGAKALEYGRLVRGVKGVDSTPVEQEKKATTQQQAANRPKPKPAAEPAAKVSTRMKNVAGRPLPKRWMNR</sequence>
<keyword evidence="3" id="KW-1185">Reference proteome</keyword>
<protein>
    <submittedName>
        <fullName evidence="2">Uncharacterized protein</fullName>
    </submittedName>
</protein>
<gene>
    <name evidence="2" type="ORF">Pla108_16360</name>
</gene>
<comment type="caution">
    <text evidence="2">The sequence shown here is derived from an EMBL/GenBank/DDBJ whole genome shotgun (WGS) entry which is preliminary data.</text>
</comment>
<reference evidence="2 3" key="1">
    <citation type="submission" date="2019-02" db="EMBL/GenBank/DDBJ databases">
        <title>Deep-cultivation of Planctomycetes and their phenomic and genomic characterization uncovers novel biology.</title>
        <authorList>
            <person name="Wiegand S."/>
            <person name="Jogler M."/>
            <person name="Boedeker C."/>
            <person name="Pinto D."/>
            <person name="Vollmers J."/>
            <person name="Rivas-Marin E."/>
            <person name="Kohn T."/>
            <person name="Peeters S.H."/>
            <person name="Heuer A."/>
            <person name="Rast P."/>
            <person name="Oberbeckmann S."/>
            <person name="Bunk B."/>
            <person name="Jeske O."/>
            <person name="Meyerdierks A."/>
            <person name="Storesund J.E."/>
            <person name="Kallscheuer N."/>
            <person name="Luecker S."/>
            <person name="Lage O.M."/>
            <person name="Pohl T."/>
            <person name="Merkel B.J."/>
            <person name="Hornburger P."/>
            <person name="Mueller R.-W."/>
            <person name="Bruemmer F."/>
            <person name="Labrenz M."/>
            <person name="Spormann A.M."/>
            <person name="Op Den Camp H."/>
            <person name="Overmann J."/>
            <person name="Amann R."/>
            <person name="Jetten M.S.M."/>
            <person name="Mascher T."/>
            <person name="Medema M.H."/>
            <person name="Devos D.P."/>
            <person name="Kaster A.-K."/>
            <person name="Ovreas L."/>
            <person name="Rohde M."/>
            <person name="Galperin M.Y."/>
            <person name="Jogler C."/>
        </authorList>
    </citation>
    <scope>NUCLEOTIDE SEQUENCE [LARGE SCALE GENOMIC DNA]</scope>
    <source>
        <strain evidence="2 3">Pla108</strain>
    </source>
</reference>
<dbReference type="EMBL" id="SJPR01000001">
    <property type="protein sequence ID" value="TWU00684.1"/>
    <property type="molecule type" value="Genomic_DNA"/>
</dbReference>
<evidence type="ECO:0000313" key="2">
    <source>
        <dbReference type="EMBL" id="TWU00684.1"/>
    </source>
</evidence>
<accession>A0A5C6ARC3</accession>
<dbReference type="InterPro" id="IPR011990">
    <property type="entry name" value="TPR-like_helical_dom_sf"/>
</dbReference>
<dbReference type="Gene3D" id="1.25.40.10">
    <property type="entry name" value="Tetratricopeptide repeat domain"/>
    <property type="match status" value="2"/>
</dbReference>
<dbReference type="Proteomes" id="UP000317421">
    <property type="component" value="Unassembled WGS sequence"/>
</dbReference>
<evidence type="ECO:0000256" key="1">
    <source>
        <dbReference type="SAM" id="MobiDB-lite"/>
    </source>
</evidence>
<name>A0A5C6ARC3_9BACT</name>
<feature type="region of interest" description="Disordered" evidence="1">
    <location>
        <begin position="715"/>
        <end position="766"/>
    </location>
</feature>
<organism evidence="2 3">
    <name type="scientific">Botrimarina colliarenosi</name>
    <dbReference type="NCBI Taxonomy" id="2528001"/>
    <lineage>
        <taxon>Bacteria</taxon>
        <taxon>Pseudomonadati</taxon>
        <taxon>Planctomycetota</taxon>
        <taxon>Planctomycetia</taxon>
        <taxon>Pirellulales</taxon>
        <taxon>Lacipirellulaceae</taxon>
        <taxon>Botrimarina</taxon>
    </lineage>
</organism>
<dbReference type="OrthoDB" id="225570at2"/>
<dbReference type="SUPFAM" id="SSF48452">
    <property type="entry name" value="TPR-like"/>
    <property type="match status" value="1"/>
</dbReference>
<proteinExistence type="predicted"/>
<dbReference type="AlphaFoldDB" id="A0A5C6ARC3"/>
<feature type="region of interest" description="Disordered" evidence="1">
    <location>
        <begin position="136"/>
        <end position="162"/>
    </location>
</feature>
<dbReference type="RefSeq" id="WP_146444330.1">
    <property type="nucleotide sequence ID" value="NZ_SJPR01000001.1"/>
</dbReference>